<feature type="region of interest" description="Disordered" evidence="1">
    <location>
        <begin position="1432"/>
        <end position="1461"/>
    </location>
</feature>
<evidence type="ECO:0000313" key="2">
    <source>
        <dbReference type="EMBL" id="CAH4023792.1"/>
    </source>
</evidence>
<feature type="region of interest" description="Disordered" evidence="1">
    <location>
        <begin position="1254"/>
        <end position="1280"/>
    </location>
</feature>
<feature type="compositionally biased region" description="Low complexity" evidence="1">
    <location>
        <begin position="1254"/>
        <end position="1267"/>
    </location>
</feature>
<accession>A0A9P0TC45</accession>
<feature type="compositionally biased region" description="Polar residues" evidence="1">
    <location>
        <begin position="1449"/>
        <end position="1461"/>
    </location>
</feature>
<proteinExistence type="predicted"/>
<dbReference type="Proteomes" id="UP001152562">
    <property type="component" value="Unassembled WGS sequence"/>
</dbReference>
<protein>
    <submittedName>
        <fullName evidence="2">Uncharacterized protein</fullName>
    </submittedName>
</protein>
<reference evidence="2" key="1">
    <citation type="submission" date="2022-05" db="EMBL/GenBank/DDBJ databases">
        <authorList>
            <person name="Okamura Y."/>
        </authorList>
    </citation>
    <scope>NUCLEOTIDE SEQUENCE</scope>
</reference>
<organism evidence="2 3">
    <name type="scientific">Pieris brassicae</name>
    <name type="common">White butterfly</name>
    <name type="synonym">Large white butterfly</name>
    <dbReference type="NCBI Taxonomy" id="7116"/>
    <lineage>
        <taxon>Eukaryota</taxon>
        <taxon>Metazoa</taxon>
        <taxon>Ecdysozoa</taxon>
        <taxon>Arthropoda</taxon>
        <taxon>Hexapoda</taxon>
        <taxon>Insecta</taxon>
        <taxon>Pterygota</taxon>
        <taxon>Neoptera</taxon>
        <taxon>Endopterygota</taxon>
        <taxon>Lepidoptera</taxon>
        <taxon>Glossata</taxon>
        <taxon>Ditrysia</taxon>
        <taxon>Papilionoidea</taxon>
        <taxon>Pieridae</taxon>
        <taxon>Pierinae</taxon>
        <taxon>Pieris</taxon>
    </lineage>
</organism>
<comment type="caution">
    <text evidence="2">The sequence shown here is derived from an EMBL/GenBank/DDBJ whole genome shotgun (WGS) entry which is preliminary data.</text>
</comment>
<feature type="region of interest" description="Disordered" evidence="1">
    <location>
        <begin position="1698"/>
        <end position="1728"/>
    </location>
</feature>
<feature type="region of interest" description="Disordered" evidence="1">
    <location>
        <begin position="698"/>
        <end position="717"/>
    </location>
</feature>
<evidence type="ECO:0000313" key="3">
    <source>
        <dbReference type="Proteomes" id="UP001152562"/>
    </source>
</evidence>
<gene>
    <name evidence="2" type="ORF">PIBRA_LOCUS4362</name>
</gene>
<dbReference type="EMBL" id="CALOZG010000004">
    <property type="protein sequence ID" value="CAH4023792.1"/>
    <property type="molecule type" value="Genomic_DNA"/>
</dbReference>
<feature type="compositionally biased region" description="Basic and acidic residues" evidence="1">
    <location>
        <begin position="1432"/>
        <end position="1448"/>
    </location>
</feature>
<name>A0A9P0TC45_PIEBR</name>
<sequence>MEQPAPGSTVSVVSSTPFPASTAAMEDPRMSKARVEKLKRRIIRAVAGKLSQNPDEKEMNNMWEMMKTTCKCDCKLLWKHMRAVTVKKLKRLISADDRVDEITAIARLTITDWLLYDLVLVHENIDVIGQDIWEKTGEEPEPLIELFFLVDEYQIEELEGNELIEAWLNLTREFNESGRKCSPMLLQRRWYQLKEATRKAFYLFWGNFRGNAVHFQKAVKYKPTSLQLDIAKKYKNLILTSFPDWNELIKKKKVVLANEFDNYITLLRQNKNKDSEPDLEIIEEKIDTIELEDESDTEKSNDVATSTQVSANRTIKVIDCGEVFSNTESRDANDSYQNQAMNVGSDSHQYLDDNDILIETNDINLKMSAMVENNKANDNNDALHRTDSNDDVNVGNEDSNAVYGESTIICDDSSDGDITEITDIFNPSQIKIETPFFSETDVAQTRTVKNVIKGSVENDKFEEDHDNIETACEGSILELNDRKEIFHILPKIQSVTSINSDFSSTEDTCKNLLAQKAIKLDPSPSESSNKHSSNDIVIKELIKSIEDSTVKDIELLGNFDEIPKDLLFVDDGIALDDDDEIVTTVNVEEKTNNEKHSSEDKMCKIDLKLLFFSTVYTKKLEHMDVFRFIEFDNIRDKRIINCAEIESKPKDLLACKFEDISKNEERIVNSHQEDNPSSAVHDSNVKEVNNIIKTEYPLNENTNNDEDTSPINNSEHHSNLNVISSDEDDEPLLLIKNRVDIQNNMFKKPHVQNYNPIQLCKNPDFNTRLKRLTAGFLSYEKNREYLKRCQPVTIDLHKTFESNLIDNIMYFKEGTVNTNKPSIETPGSDLKEVQQNTNNTQASIEVEKCKIFDENISLDTKYHNVDKASSVITSNSTPCERNKVINLPDITEIRRVNKNLVTAEVAPLQIVINTPSEGKTINESLSNLKNGDIFTATSTVTGTNSDKQICDNMDPIIVKETIAINNVARICDDVNKTIVDNRNGKNANKQKAQQKKPYNYTRYYLPWNRPGNFVKEEECLLASDTVEKMLALFSGQEITSNNKNKSTKRRNRKRRVEAIKKNEEKCKKDQKVLECTKINNTNYKSSNDNNLHTDLTEDALAVLSISQKKKKKEFCCWAQKKIMYPNLKRKHSCKRPLCSCCCKDKLLEKFKKVLAQSKPTNQPNQTAALILSDEEVPNQTAAYLLSDEDLPNQPNQKRKFVVNIPTSPKSPPKQTINSVPSIVIDGNTNKINVPKFIVRHQTPKLIERVAKPSKISNTPTSTPNTNIHSVETNDINPPIHENSVRIKTNLTNTENNLTLRKSDINEQQVCQDVMKPRSRINFCKVNSQKMQTSKPAPTNSVKVKKGGKSSASPIFLGLNKILLSTVRGPMAKPIAIDPPKIILPEGVCFVLLPNNELAISIASGVELATEQLRHLELVIQALQKVLGIPKTRENPVSDSAKEKMDNKDATNSVNTENPSIDTNRKTILSDLMEMSGISPEDAKLPEPSILPVEPNFPCEMGTSEMHPDLLQLFNNPIAVAALARRPDLSILTTYSDLRYASDNNGKFFKMDVFTGEIAPINVFIKKKNQLYKRKAKPEDNQEPIDLTSDKDSCNESEEDSLVTSSQNNTMIPASKNTQSNNEVFNQGVDGIKPLKLFRAMHSSILKQNGTLLNTNMKVYSGPVMVGNNVLKVVYLGRRKQNLNQGIKVDMNHVPGDLKDINQGEAPSINLDGSGSDSDDEPLAKKANRNRDKEINCTINSEVTKNVERSEILMDADLDDASVVYEEIENEFESIVEAGEDCILGV</sequence>
<evidence type="ECO:0000256" key="1">
    <source>
        <dbReference type="SAM" id="MobiDB-lite"/>
    </source>
</evidence>
<feature type="region of interest" description="Disordered" evidence="1">
    <location>
        <begin position="1571"/>
        <end position="1621"/>
    </location>
</feature>
<feature type="compositionally biased region" description="Polar residues" evidence="1">
    <location>
        <begin position="1601"/>
        <end position="1621"/>
    </location>
</feature>
<keyword evidence="3" id="KW-1185">Reference proteome</keyword>